<dbReference type="PANTHER" id="PTHR36923">
    <property type="entry name" value="FERREDOXIN"/>
    <property type="match status" value="1"/>
</dbReference>
<comment type="function">
    <text evidence="8">Ferredoxins are iron-sulfur proteins that transfer electrons in a wide variety of metabolic reactions.</text>
</comment>
<evidence type="ECO:0000256" key="7">
    <source>
        <dbReference type="ARBA" id="ARBA00023291"/>
    </source>
</evidence>
<feature type="region of interest" description="Disordered" evidence="9">
    <location>
        <begin position="1"/>
        <end position="26"/>
    </location>
</feature>
<feature type="compositionally biased region" description="Basic and acidic residues" evidence="9">
    <location>
        <begin position="16"/>
        <end position="26"/>
    </location>
</feature>
<evidence type="ECO:0000256" key="4">
    <source>
        <dbReference type="ARBA" id="ARBA00022982"/>
    </source>
</evidence>
<dbReference type="PANTHER" id="PTHR36923:SF3">
    <property type="entry name" value="FERREDOXIN"/>
    <property type="match status" value="1"/>
</dbReference>
<evidence type="ECO:0000313" key="11">
    <source>
        <dbReference type="Proteomes" id="UP000600080"/>
    </source>
</evidence>
<evidence type="ECO:0000256" key="3">
    <source>
        <dbReference type="ARBA" id="ARBA00022723"/>
    </source>
</evidence>
<gene>
    <name evidence="10" type="ORF">GCM10012285_51830</name>
</gene>
<keyword evidence="7" id="KW-0003">3Fe-4S</keyword>
<keyword evidence="3 8" id="KW-0479">Metal-binding</keyword>
<keyword evidence="6 8" id="KW-0411">Iron-sulfur</keyword>
<sequence length="92" mass="10007">MVGRPTGPPARTTRPQGHDEREDNTMKITVDRDRCVGAGMCAMTAGEVFEQHEDDGRVVLLLTEPPERCADDVEEAEQLCPSRAITVDPAAS</sequence>
<proteinExistence type="predicted"/>
<dbReference type="PRINTS" id="PR00352">
    <property type="entry name" value="3FE4SFRDOXIN"/>
</dbReference>
<evidence type="ECO:0000256" key="5">
    <source>
        <dbReference type="ARBA" id="ARBA00023004"/>
    </source>
</evidence>
<dbReference type="Gene3D" id="3.30.70.20">
    <property type="match status" value="1"/>
</dbReference>
<comment type="caution">
    <text evidence="10">The sequence shown here is derived from an EMBL/GenBank/DDBJ whole genome shotgun (WGS) entry which is preliminary data.</text>
</comment>
<keyword evidence="11" id="KW-1185">Reference proteome</keyword>
<evidence type="ECO:0000256" key="1">
    <source>
        <dbReference type="ARBA" id="ARBA00001927"/>
    </source>
</evidence>
<keyword evidence="5 8" id="KW-0408">Iron</keyword>
<keyword evidence="2 8" id="KW-0813">Transport</keyword>
<evidence type="ECO:0000256" key="8">
    <source>
        <dbReference type="RuleBase" id="RU368020"/>
    </source>
</evidence>
<accession>A0ABQ2JX34</accession>
<evidence type="ECO:0000256" key="2">
    <source>
        <dbReference type="ARBA" id="ARBA00022448"/>
    </source>
</evidence>
<keyword evidence="4 8" id="KW-0249">Electron transport</keyword>
<dbReference type="InterPro" id="IPR001080">
    <property type="entry name" value="3Fe4S_ferredoxin"/>
</dbReference>
<name>A0ABQ2JX34_9ACTN</name>
<dbReference type="InterPro" id="IPR051269">
    <property type="entry name" value="Fe-S_cluster_ET"/>
</dbReference>
<comment type="cofactor">
    <cofactor evidence="1">
        <name>[3Fe-4S] cluster</name>
        <dbReference type="ChEBI" id="CHEBI:21137"/>
    </cofactor>
</comment>
<evidence type="ECO:0000313" key="10">
    <source>
        <dbReference type="EMBL" id="GGN56892.1"/>
    </source>
</evidence>
<dbReference type="Proteomes" id="UP000600080">
    <property type="component" value="Unassembled WGS sequence"/>
</dbReference>
<evidence type="ECO:0000256" key="9">
    <source>
        <dbReference type="SAM" id="MobiDB-lite"/>
    </source>
</evidence>
<protein>
    <recommendedName>
        <fullName evidence="8">Ferredoxin</fullName>
    </recommendedName>
</protein>
<feature type="compositionally biased region" description="Low complexity" evidence="9">
    <location>
        <begin position="1"/>
        <end position="15"/>
    </location>
</feature>
<organism evidence="10 11">
    <name type="scientific">Streptomyces kronopolitis</name>
    <dbReference type="NCBI Taxonomy" id="1612435"/>
    <lineage>
        <taxon>Bacteria</taxon>
        <taxon>Bacillati</taxon>
        <taxon>Actinomycetota</taxon>
        <taxon>Actinomycetes</taxon>
        <taxon>Kitasatosporales</taxon>
        <taxon>Streptomycetaceae</taxon>
        <taxon>Streptomyces</taxon>
    </lineage>
</organism>
<dbReference type="SUPFAM" id="SSF54862">
    <property type="entry name" value="4Fe-4S ferredoxins"/>
    <property type="match status" value="1"/>
</dbReference>
<reference evidence="11" key="1">
    <citation type="journal article" date="2019" name="Int. J. Syst. Evol. Microbiol.">
        <title>The Global Catalogue of Microorganisms (GCM) 10K type strain sequencing project: providing services to taxonomists for standard genome sequencing and annotation.</title>
        <authorList>
            <consortium name="The Broad Institute Genomics Platform"/>
            <consortium name="The Broad Institute Genome Sequencing Center for Infectious Disease"/>
            <person name="Wu L."/>
            <person name="Ma J."/>
        </authorList>
    </citation>
    <scope>NUCLEOTIDE SEQUENCE [LARGE SCALE GENOMIC DNA]</scope>
    <source>
        <strain evidence="11">CGMCC 4.7323</strain>
    </source>
</reference>
<evidence type="ECO:0000256" key="6">
    <source>
        <dbReference type="ARBA" id="ARBA00023014"/>
    </source>
</evidence>
<dbReference type="Pfam" id="PF13370">
    <property type="entry name" value="Fer4_13"/>
    <property type="match status" value="1"/>
</dbReference>
<dbReference type="EMBL" id="BMND01000027">
    <property type="protein sequence ID" value="GGN56892.1"/>
    <property type="molecule type" value="Genomic_DNA"/>
</dbReference>